<dbReference type="GO" id="GO:0050525">
    <property type="term" value="F:cutinase activity"/>
    <property type="evidence" value="ECO:0007669"/>
    <property type="project" value="UniProtKB-UniRule"/>
</dbReference>
<feature type="disulfide bond" evidence="11">
    <location>
        <begin position="37"/>
        <end position="112"/>
    </location>
</feature>
<evidence type="ECO:0000256" key="4">
    <source>
        <dbReference type="ARBA" id="ARBA00022487"/>
    </source>
</evidence>
<dbReference type="PRINTS" id="PR00129">
    <property type="entry name" value="CUTINASE"/>
</dbReference>
<reference evidence="13 14" key="1">
    <citation type="journal article" date="2018" name="Nat. Ecol. Evol.">
        <title>Pezizomycetes genomes reveal the molecular basis of ectomycorrhizal truffle lifestyle.</title>
        <authorList>
            <person name="Murat C."/>
            <person name="Payen T."/>
            <person name="Noel B."/>
            <person name="Kuo A."/>
            <person name="Morin E."/>
            <person name="Chen J."/>
            <person name="Kohler A."/>
            <person name="Krizsan K."/>
            <person name="Balestrini R."/>
            <person name="Da Silva C."/>
            <person name="Montanini B."/>
            <person name="Hainaut M."/>
            <person name="Levati E."/>
            <person name="Barry K.W."/>
            <person name="Belfiori B."/>
            <person name="Cichocki N."/>
            <person name="Clum A."/>
            <person name="Dockter R.B."/>
            <person name="Fauchery L."/>
            <person name="Guy J."/>
            <person name="Iotti M."/>
            <person name="Le Tacon F."/>
            <person name="Lindquist E.A."/>
            <person name="Lipzen A."/>
            <person name="Malagnac F."/>
            <person name="Mello A."/>
            <person name="Molinier V."/>
            <person name="Miyauchi S."/>
            <person name="Poulain J."/>
            <person name="Riccioni C."/>
            <person name="Rubini A."/>
            <person name="Sitrit Y."/>
            <person name="Splivallo R."/>
            <person name="Traeger S."/>
            <person name="Wang M."/>
            <person name="Zifcakova L."/>
            <person name="Wipf D."/>
            <person name="Zambonelli A."/>
            <person name="Paolocci F."/>
            <person name="Nowrousian M."/>
            <person name="Ottonello S."/>
            <person name="Baldrian P."/>
            <person name="Spatafora J.W."/>
            <person name="Henrissat B."/>
            <person name="Nagy L.G."/>
            <person name="Aury J.M."/>
            <person name="Wincker P."/>
            <person name="Grigoriev I.V."/>
            <person name="Bonfante P."/>
            <person name="Martin F.M."/>
        </authorList>
    </citation>
    <scope>NUCLEOTIDE SEQUENCE [LARGE SCALE GENOMIC DNA]</scope>
    <source>
        <strain evidence="13 14">120613-1</strain>
    </source>
</reference>
<evidence type="ECO:0000256" key="5">
    <source>
        <dbReference type="ARBA" id="ARBA00022525"/>
    </source>
</evidence>
<evidence type="ECO:0000256" key="12">
    <source>
        <dbReference type="RuleBase" id="RU361263"/>
    </source>
</evidence>
<dbReference type="EC" id="3.1.1.74" evidence="3 12"/>
<evidence type="ECO:0000313" key="14">
    <source>
        <dbReference type="Proteomes" id="UP000276215"/>
    </source>
</evidence>
<dbReference type="InterPro" id="IPR000675">
    <property type="entry name" value="Cutinase/axe"/>
</dbReference>
<name>A0A3N4JU66_9PEZI</name>
<dbReference type="InterPro" id="IPR029058">
    <property type="entry name" value="AB_hydrolase_fold"/>
</dbReference>
<comment type="subcellular location">
    <subcellularLocation>
        <location evidence="1 12">Secreted</location>
    </subcellularLocation>
</comment>
<comment type="similarity">
    <text evidence="2 12">Belongs to the cutinase family.</text>
</comment>
<dbReference type="PANTHER" id="PTHR48250:SF2">
    <property type="entry name" value="CUTINASE"/>
    <property type="match status" value="1"/>
</dbReference>
<keyword evidence="6 12" id="KW-0732">Signal</keyword>
<keyword evidence="4 12" id="KW-0719">Serine esterase</keyword>
<dbReference type="PROSITE" id="PS00155">
    <property type="entry name" value="CUTINASE_1"/>
    <property type="match status" value="1"/>
</dbReference>
<evidence type="ECO:0000256" key="3">
    <source>
        <dbReference type="ARBA" id="ARBA00013095"/>
    </source>
</evidence>
<dbReference type="STRING" id="1336337.A0A3N4JU66"/>
<dbReference type="Proteomes" id="UP000276215">
    <property type="component" value="Unassembled WGS sequence"/>
</dbReference>
<comment type="function">
    <text evidence="12">Catalyzes the hydrolysis of complex carboxylic polyesters found in the cell wall of plants. Degrades cutin, a macromolecule that forms the structure of the plant cuticle.</text>
</comment>
<dbReference type="Pfam" id="PF01083">
    <property type="entry name" value="Cutinase"/>
    <property type="match status" value="1"/>
</dbReference>
<keyword evidence="14" id="KW-1185">Reference proteome</keyword>
<evidence type="ECO:0000256" key="7">
    <source>
        <dbReference type="ARBA" id="ARBA00022801"/>
    </source>
</evidence>
<protein>
    <recommendedName>
        <fullName evidence="3 12">Cutinase</fullName>
        <ecNumber evidence="3 12">3.1.1.74</ecNumber>
    </recommendedName>
</protein>
<evidence type="ECO:0000256" key="9">
    <source>
        <dbReference type="ARBA" id="ARBA00034045"/>
    </source>
</evidence>
<dbReference type="InterPro" id="IPR011150">
    <property type="entry name" value="Cutinase_monf"/>
</dbReference>
<feature type="chain" id="PRO_5017848477" description="Cutinase" evidence="12">
    <location>
        <begin position="20"/>
        <end position="206"/>
    </location>
</feature>
<sequence length="206" mass="21930">MRSSITFCALLSTLSTIRAAPTPAPDEDLIDLINGQCDDIIIIWARGATESGNTGTVLGPPFFSAVERDEPGRVIVQGVNNYPADTARYIAGGSRTGARYMADMVPRAATQCPNAKIVLSGYSQGAQVTHLPADLIPTNLYARVAAIILFEDPYNGGSFPGSLNNNVRTFRAFGDLICEGLPIVLPAHSEYVVKVSEAAAYVSPRI</sequence>
<comment type="catalytic activity">
    <reaction evidence="9 12">
        <text>cutin + H2O = cutin monomers.</text>
        <dbReference type="EC" id="3.1.1.74"/>
    </reaction>
</comment>
<evidence type="ECO:0000256" key="11">
    <source>
        <dbReference type="PIRSR" id="PIRSR611150-2"/>
    </source>
</evidence>
<evidence type="ECO:0000256" key="10">
    <source>
        <dbReference type="PIRSR" id="PIRSR611150-1"/>
    </source>
</evidence>
<keyword evidence="8 11" id="KW-1015">Disulfide bond</keyword>
<evidence type="ECO:0000313" key="13">
    <source>
        <dbReference type="EMBL" id="RPB01737.1"/>
    </source>
</evidence>
<keyword evidence="7 12" id="KW-0378">Hydrolase</keyword>
<evidence type="ECO:0000256" key="2">
    <source>
        <dbReference type="ARBA" id="ARBA00007534"/>
    </source>
</evidence>
<dbReference type="GO" id="GO:0005576">
    <property type="term" value="C:extracellular region"/>
    <property type="evidence" value="ECO:0007669"/>
    <property type="project" value="UniProtKB-SubCell"/>
</dbReference>
<dbReference type="SUPFAM" id="SSF53474">
    <property type="entry name" value="alpha/beta-Hydrolases"/>
    <property type="match status" value="1"/>
</dbReference>
<feature type="active site" description="Nucleophile" evidence="10">
    <location>
        <position position="123"/>
    </location>
</feature>
<keyword evidence="5 12" id="KW-0964">Secreted</keyword>
<organism evidence="13 14">
    <name type="scientific">Choiromyces venosus 120613-1</name>
    <dbReference type="NCBI Taxonomy" id="1336337"/>
    <lineage>
        <taxon>Eukaryota</taxon>
        <taxon>Fungi</taxon>
        <taxon>Dikarya</taxon>
        <taxon>Ascomycota</taxon>
        <taxon>Pezizomycotina</taxon>
        <taxon>Pezizomycetes</taxon>
        <taxon>Pezizales</taxon>
        <taxon>Tuberaceae</taxon>
        <taxon>Choiromyces</taxon>
    </lineage>
</organism>
<evidence type="ECO:0000256" key="6">
    <source>
        <dbReference type="ARBA" id="ARBA00022729"/>
    </source>
</evidence>
<dbReference type="EMBL" id="ML120371">
    <property type="protein sequence ID" value="RPB01737.1"/>
    <property type="molecule type" value="Genomic_DNA"/>
</dbReference>
<feature type="active site" description="Proton donor/acceptor" evidence="10">
    <location>
        <position position="188"/>
    </location>
</feature>
<feature type="active site" evidence="10">
    <location>
        <position position="175"/>
    </location>
</feature>
<dbReference type="AlphaFoldDB" id="A0A3N4JU66"/>
<gene>
    <name evidence="13" type="ORF">L873DRAFT_1834480</name>
</gene>
<dbReference type="GO" id="GO:0016052">
    <property type="term" value="P:carbohydrate catabolic process"/>
    <property type="evidence" value="ECO:0007669"/>
    <property type="project" value="TreeGrafter"/>
</dbReference>
<dbReference type="OrthoDB" id="2975078at2759"/>
<evidence type="ECO:0000256" key="8">
    <source>
        <dbReference type="ARBA" id="ARBA00023157"/>
    </source>
</evidence>
<proteinExistence type="inferred from homology"/>
<dbReference type="InterPro" id="IPR043580">
    <property type="entry name" value="CUTINASE_1"/>
</dbReference>
<dbReference type="Gene3D" id="3.40.50.1820">
    <property type="entry name" value="alpha/beta hydrolase"/>
    <property type="match status" value="1"/>
</dbReference>
<dbReference type="PANTHER" id="PTHR48250">
    <property type="entry name" value="CUTINASE 2-RELATED"/>
    <property type="match status" value="1"/>
</dbReference>
<evidence type="ECO:0000256" key="1">
    <source>
        <dbReference type="ARBA" id="ARBA00004613"/>
    </source>
</evidence>
<feature type="signal peptide" evidence="12">
    <location>
        <begin position="1"/>
        <end position="19"/>
    </location>
</feature>
<accession>A0A3N4JU66</accession>
<dbReference type="SMART" id="SM01110">
    <property type="entry name" value="Cutinase"/>
    <property type="match status" value="1"/>
</dbReference>